<proteinExistence type="predicted"/>
<dbReference type="EMBL" id="JAERRB010000008">
    <property type="protein sequence ID" value="MBL0743847.1"/>
    <property type="molecule type" value="Genomic_DNA"/>
</dbReference>
<dbReference type="Proteomes" id="UP000613030">
    <property type="component" value="Unassembled WGS sequence"/>
</dbReference>
<dbReference type="RefSeq" id="WP_202013377.1">
    <property type="nucleotide sequence ID" value="NZ_JAERRB010000008.1"/>
</dbReference>
<name>A0ABS1KXB2_9BACT</name>
<dbReference type="SUPFAM" id="SSF48403">
    <property type="entry name" value="Ankyrin repeat"/>
    <property type="match status" value="1"/>
</dbReference>
<evidence type="ECO:0008006" key="4">
    <source>
        <dbReference type="Google" id="ProtNLM"/>
    </source>
</evidence>
<gene>
    <name evidence="2" type="ORF">JI741_21630</name>
</gene>
<feature type="chain" id="PRO_5046227348" description="Ankyrin repeat domain-containing protein" evidence="1">
    <location>
        <begin position="26"/>
        <end position="161"/>
    </location>
</feature>
<accession>A0ABS1KXB2</accession>
<comment type="caution">
    <text evidence="2">The sequence shown here is derived from an EMBL/GenBank/DDBJ whole genome shotgun (WGS) entry which is preliminary data.</text>
</comment>
<protein>
    <recommendedName>
        <fullName evidence="4">Ankyrin repeat domain-containing protein</fullName>
    </recommendedName>
</protein>
<dbReference type="Gene3D" id="1.25.40.20">
    <property type="entry name" value="Ankyrin repeat-containing domain"/>
    <property type="match status" value="1"/>
</dbReference>
<sequence>MTSRRNFITHLSALSLTTISMPILANTPAQDKRPDPIAVDKVKQFVSLGHSDLPGTRQMLEEMPSILQATYDWGNGDFETALGGASHMGRKDIAEFLIGKGSRMDIFTAAMMNNLDIVKAMFTAFPAIVNCKGPHGITLLMHAQKGEAAEVLAFLKSQNIK</sequence>
<keyword evidence="1" id="KW-0732">Signal</keyword>
<evidence type="ECO:0000256" key="1">
    <source>
        <dbReference type="SAM" id="SignalP"/>
    </source>
</evidence>
<reference evidence="2 3" key="1">
    <citation type="submission" date="2021-01" db="EMBL/GenBank/DDBJ databases">
        <title>Chryseolinea sp. Jin1 Genome sequencing and assembly.</title>
        <authorList>
            <person name="Kim I."/>
        </authorList>
    </citation>
    <scope>NUCLEOTIDE SEQUENCE [LARGE SCALE GENOMIC DNA]</scope>
    <source>
        <strain evidence="2 3">Jin1</strain>
    </source>
</reference>
<dbReference type="InterPro" id="IPR036770">
    <property type="entry name" value="Ankyrin_rpt-contain_sf"/>
</dbReference>
<evidence type="ECO:0000313" key="2">
    <source>
        <dbReference type="EMBL" id="MBL0743847.1"/>
    </source>
</evidence>
<organism evidence="2 3">
    <name type="scientific">Chryseolinea lacunae</name>
    <dbReference type="NCBI Taxonomy" id="2801331"/>
    <lineage>
        <taxon>Bacteria</taxon>
        <taxon>Pseudomonadati</taxon>
        <taxon>Bacteroidota</taxon>
        <taxon>Cytophagia</taxon>
        <taxon>Cytophagales</taxon>
        <taxon>Fulvivirgaceae</taxon>
        <taxon>Chryseolinea</taxon>
    </lineage>
</organism>
<keyword evidence="3" id="KW-1185">Reference proteome</keyword>
<feature type="signal peptide" evidence="1">
    <location>
        <begin position="1"/>
        <end position="25"/>
    </location>
</feature>
<evidence type="ECO:0000313" key="3">
    <source>
        <dbReference type="Proteomes" id="UP000613030"/>
    </source>
</evidence>